<dbReference type="Proteomes" id="UP000324800">
    <property type="component" value="Unassembled WGS sequence"/>
</dbReference>
<name>A0A5J4VZ77_9EUKA</name>
<comment type="caution">
    <text evidence="1">The sequence shown here is derived from an EMBL/GenBank/DDBJ whole genome shotgun (WGS) entry which is preliminary data.</text>
</comment>
<sequence>MSTNSAAELKPCGTACIYSRTRGGTNQTAYELTEFYCITDGSLRDWGGTMTNVATNEQIKNGGEELRRWAILQSQSGNIQLNSIIQQQQKICSDIIRKDAGKNLIDCKKQENVDINNAYTQKSNEVADIHLRLTTVSWSRGQDGLSKSWKGEIPLLHRLIPLIQRTINKITLQGDSRGKKQGTYKPS</sequence>
<gene>
    <name evidence="1" type="ORF">EZS28_016925</name>
</gene>
<accession>A0A5J4VZ77</accession>
<proteinExistence type="predicted"/>
<protein>
    <submittedName>
        <fullName evidence="1">Uncharacterized protein</fullName>
    </submittedName>
</protein>
<evidence type="ECO:0000313" key="2">
    <source>
        <dbReference type="Proteomes" id="UP000324800"/>
    </source>
</evidence>
<dbReference type="AlphaFoldDB" id="A0A5J4VZ77"/>
<dbReference type="EMBL" id="SNRW01004331">
    <property type="protein sequence ID" value="KAA6387546.1"/>
    <property type="molecule type" value="Genomic_DNA"/>
</dbReference>
<reference evidence="1 2" key="1">
    <citation type="submission" date="2019-03" db="EMBL/GenBank/DDBJ databases">
        <title>Single cell metagenomics reveals metabolic interactions within the superorganism composed of flagellate Streblomastix strix and complex community of Bacteroidetes bacteria on its surface.</title>
        <authorList>
            <person name="Treitli S.C."/>
            <person name="Kolisko M."/>
            <person name="Husnik F."/>
            <person name="Keeling P."/>
            <person name="Hampl V."/>
        </authorList>
    </citation>
    <scope>NUCLEOTIDE SEQUENCE [LARGE SCALE GENOMIC DNA]</scope>
    <source>
        <strain evidence="1">ST1C</strain>
    </source>
</reference>
<organism evidence="1 2">
    <name type="scientific">Streblomastix strix</name>
    <dbReference type="NCBI Taxonomy" id="222440"/>
    <lineage>
        <taxon>Eukaryota</taxon>
        <taxon>Metamonada</taxon>
        <taxon>Preaxostyla</taxon>
        <taxon>Oxymonadida</taxon>
        <taxon>Streblomastigidae</taxon>
        <taxon>Streblomastix</taxon>
    </lineage>
</organism>
<evidence type="ECO:0000313" key="1">
    <source>
        <dbReference type="EMBL" id="KAA6387546.1"/>
    </source>
</evidence>
<dbReference type="OrthoDB" id="2897838at2759"/>